<sequence length="74" mass="7990">MNQRRLIECTIDISKPYAELTEVIGAVLAAIPNAEDRVSLIQSLSDVITTTLFALEDEVDALKEAETGPTEDAA</sequence>
<name>A0ABS4FSF9_9BACL</name>
<accession>A0ABS4FSF9</accession>
<organism evidence="1 2">
    <name type="scientific">Paenibacillus turicensis</name>
    <dbReference type="NCBI Taxonomy" id="160487"/>
    <lineage>
        <taxon>Bacteria</taxon>
        <taxon>Bacillati</taxon>
        <taxon>Bacillota</taxon>
        <taxon>Bacilli</taxon>
        <taxon>Bacillales</taxon>
        <taxon>Paenibacillaceae</taxon>
        <taxon>Paenibacillus</taxon>
    </lineage>
</organism>
<evidence type="ECO:0000313" key="2">
    <source>
        <dbReference type="Proteomes" id="UP001519272"/>
    </source>
</evidence>
<comment type="caution">
    <text evidence="1">The sequence shown here is derived from an EMBL/GenBank/DDBJ whole genome shotgun (WGS) entry which is preliminary data.</text>
</comment>
<dbReference type="RefSeq" id="WP_210089144.1">
    <property type="nucleotide sequence ID" value="NZ_JAGGKG010000009.1"/>
</dbReference>
<proteinExistence type="predicted"/>
<evidence type="ECO:0008006" key="3">
    <source>
        <dbReference type="Google" id="ProtNLM"/>
    </source>
</evidence>
<gene>
    <name evidence="1" type="ORF">J2Z32_002140</name>
</gene>
<keyword evidence="2" id="KW-1185">Reference proteome</keyword>
<evidence type="ECO:0000313" key="1">
    <source>
        <dbReference type="EMBL" id="MBP1905510.1"/>
    </source>
</evidence>
<dbReference type="EMBL" id="JAGGKG010000009">
    <property type="protein sequence ID" value="MBP1905510.1"/>
    <property type="molecule type" value="Genomic_DNA"/>
</dbReference>
<dbReference type="Proteomes" id="UP001519272">
    <property type="component" value="Unassembled WGS sequence"/>
</dbReference>
<reference evidence="1 2" key="1">
    <citation type="submission" date="2021-03" db="EMBL/GenBank/DDBJ databases">
        <title>Genomic Encyclopedia of Type Strains, Phase IV (KMG-IV): sequencing the most valuable type-strain genomes for metagenomic binning, comparative biology and taxonomic classification.</title>
        <authorList>
            <person name="Goeker M."/>
        </authorList>
    </citation>
    <scope>NUCLEOTIDE SEQUENCE [LARGE SCALE GENOMIC DNA]</scope>
    <source>
        <strain evidence="1 2">DSM 14349</strain>
    </source>
</reference>
<protein>
    <recommendedName>
        <fullName evidence="3">Prophage protein</fullName>
    </recommendedName>
</protein>